<feature type="region of interest" description="Disordered" evidence="1">
    <location>
        <begin position="631"/>
        <end position="677"/>
    </location>
</feature>
<accession>A0ABQ9Y683</accession>
<evidence type="ECO:0000313" key="3">
    <source>
        <dbReference type="Proteomes" id="UP001281761"/>
    </source>
</evidence>
<keyword evidence="3" id="KW-1185">Reference proteome</keyword>
<feature type="region of interest" description="Disordered" evidence="1">
    <location>
        <begin position="272"/>
        <end position="338"/>
    </location>
</feature>
<gene>
    <name evidence="2" type="ORF">BLNAU_5835</name>
</gene>
<feature type="region of interest" description="Disordered" evidence="1">
    <location>
        <begin position="352"/>
        <end position="419"/>
    </location>
</feature>
<feature type="compositionally biased region" description="Basic and acidic residues" evidence="1">
    <location>
        <begin position="272"/>
        <end position="284"/>
    </location>
</feature>
<feature type="region of interest" description="Disordered" evidence="1">
    <location>
        <begin position="445"/>
        <end position="499"/>
    </location>
</feature>
<dbReference type="Proteomes" id="UP001281761">
    <property type="component" value="Unassembled WGS sequence"/>
</dbReference>
<feature type="compositionally biased region" description="Basic and acidic residues" evidence="1">
    <location>
        <begin position="552"/>
        <end position="586"/>
    </location>
</feature>
<name>A0ABQ9Y683_9EUKA</name>
<sequence>MLLFVNALVIQVHGESDSQKHITFFHTSHTRSRLKPYQTNTETESKIAVTNMVSSQKDNIKDVAGGFTNDFCLKEGLGDVCPFMNIRTSNLPLDKFTEISSHSNFASHSFRQSLTFVEAPPLLPPYSALHYTQHIPRWIVLDTTIKCSTNNSFYHMNVVTTTNTKPSPKTSRFISPFLFNVHMPFPGVQRPANHLTVMMKVRESQGSDRRTEADVIDDNTVVHEMRSSSILLRVAGGYQWGEVITDTLRRSRQQRMDGLAGVERELERIKTTHFDGTSHARPPDRASSSPQTSRSFTRQTEPNFAQTLPAQFVPPLHLSTTSPDPDRPKQLTRPDSTRRAVMVMAALSLDDIAPGAKSVHPPKANTNRSPVEPEPKQDTPQPTKPVEAPTPSLPRVNTDDWLSLGNETPSMHQHTNSDTHFDTHFDTSFTSDLSTDPLMRRRTLDAGTGEESEERPAEPHSDSEEIPSLLSQSEQHSPPAPQRTVSHVVLDPDSQPHSPDLTIERAAQIVKDFEFKGIQSLARPLSSLVRPVSAETRTSSIELADDNQNAESDPRQEASTPERQRRADEESRRSADRKNRLDRLRASGEEISAAQQARFKSHEHSGVFSKLKHAMDLVEDEKRARKERRERLLSIGRNASKSPASRGTRKGHKRTPKKRQLTKTTPLPSPRPDDTQFLRSLRPLNKFLFDFHVDPPYDPNSAVHTDDKQTRTIPQQTQPGIVSLHAPCPIGHDAADHTVEEIDRNYPPSSAVFAFGPPTSVLPSVIPEQASEQVCNSRLSGHCPQTPTPPRRHSIVHHDELECSASSETHLDAALNRTQSDQHLSPHLTDTLLSHTGTHTLHSSDISQNQAVTYTPDRDEMSVEGADWQEKRSGRLRRMEE</sequence>
<protein>
    <submittedName>
        <fullName evidence="2">Uncharacterized protein</fullName>
    </submittedName>
</protein>
<feature type="compositionally biased region" description="Basic residues" evidence="1">
    <location>
        <begin position="647"/>
        <end position="661"/>
    </location>
</feature>
<evidence type="ECO:0000256" key="1">
    <source>
        <dbReference type="SAM" id="MobiDB-lite"/>
    </source>
</evidence>
<feature type="region of interest" description="Disordered" evidence="1">
    <location>
        <begin position="539"/>
        <end position="586"/>
    </location>
</feature>
<reference evidence="2 3" key="1">
    <citation type="journal article" date="2022" name="bioRxiv">
        <title>Genomics of Preaxostyla Flagellates Illuminates Evolutionary Transitions and the Path Towards Mitochondrial Loss.</title>
        <authorList>
            <person name="Novak L.V.F."/>
            <person name="Treitli S.C."/>
            <person name="Pyrih J."/>
            <person name="Halakuc P."/>
            <person name="Pipaliya S.V."/>
            <person name="Vacek V."/>
            <person name="Brzon O."/>
            <person name="Soukal P."/>
            <person name="Eme L."/>
            <person name="Dacks J.B."/>
            <person name="Karnkowska A."/>
            <person name="Elias M."/>
            <person name="Hampl V."/>
        </authorList>
    </citation>
    <scope>NUCLEOTIDE SEQUENCE [LARGE SCALE GENOMIC DNA]</scope>
    <source>
        <strain evidence="2">NAU3</strain>
        <tissue evidence="2">Gut</tissue>
    </source>
</reference>
<comment type="caution">
    <text evidence="2">The sequence shown here is derived from an EMBL/GenBank/DDBJ whole genome shotgun (WGS) entry which is preliminary data.</text>
</comment>
<dbReference type="EMBL" id="JARBJD010000031">
    <property type="protein sequence ID" value="KAK2959277.1"/>
    <property type="molecule type" value="Genomic_DNA"/>
</dbReference>
<feature type="compositionally biased region" description="Basic and acidic residues" evidence="1">
    <location>
        <begin position="868"/>
        <end position="881"/>
    </location>
</feature>
<feature type="compositionally biased region" description="Basic and acidic residues" evidence="1">
    <location>
        <begin position="454"/>
        <end position="463"/>
    </location>
</feature>
<feature type="region of interest" description="Disordered" evidence="1">
    <location>
        <begin position="855"/>
        <end position="881"/>
    </location>
</feature>
<feature type="compositionally biased region" description="Polar residues" evidence="1">
    <location>
        <begin position="539"/>
        <end position="551"/>
    </location>
</feature>
<feature type="compositionally biased region" description="Polar residues" evidence="1">
    <location>
        <begin position="286"/>
        <end position="309"/>
    </location>
</feature>
<proteinExistence type="predicted"/>
<evidence type="ECO:0000313" key="2">
    <source>
        <dbReference type="EMBL" id="KAK2959277.1"/>
    </source>
</evidence>
<organism evidence="2 3">
    <name type="scientific">Blattamonas nauphoetae</name>
    <dbReference type="NCBI Taxonomy" id="2049346"/>
    <lineage>
        <taxon>Eukaryota</taxon>
        <taxon>Metamonada</taxon>
        <taxon>Preaxostyla</taxon>
        <taxon>Oxymonadida</taxon>
        <taxon>Blattamonas</taxon>
    </lineage>
</organism>